<comment type="caution">
    <text evidence="18">The sequence shown here is derived from an EMBL/GenBank/DDBJ whole genome shotgun (WGS) entry which is preliminary data.</text>
</comment>
<dbReference type="Pfam" id="PF07715">
    <property type="entry name" value="Plug"/>
    <property type="match status" value="1"/>
</dbReference>
<dbReference type="PANTHER" id="PTHR32552:SF68">
    <property type="entry name" value="FERRICHROME OUTER MEMBRANE TRANSPORTER_PHAGE RECEPTOR"/>
    <property type="match status" value="1"/>
</dbReference>
<dbReference type="InterPro" id="IPR000531">
    <property type="entry name" value="Beta-barrel_TonB"/>
</dbReference>
<proteinExistence type="inferred from homology"/>
<evidence type="ECO:0000256" key="2">
    <source>
        <dbReference type="ARBA" id="ARBA00009810"/>
    </source>
</evidence>
<keyword evidence="8" id="KW-0408">Iron</keyword>
<evidence type="ECO:0000256" key="14">
    <source>
        <dbReference type="PROSITE-ProRule" id="PRU01360"/>
    </source>
</evidence>
<keyword evidence="10 15" id="KW-0798">TonB box</keyword>
<evidence type="ECO:0000256" key="13">
    <source>
        <dbReference type="ARBA" id="ARBA00023237"/>
    </source>
</evidence>
<evidence type="ECO:0000256" key="11">
    <source>
        <dbReference type="ARBA" id="ARBA00023136"/>
    </source>
</evidence>
<dbReference type="InterPro" id="IPR039426">
    <property type="entry name" value="TonB-dep_rcpt-like"/>
</dbReference>
<evidence type="ECO:0000259" key="17">
    <source>
        <dbReference type="Pfam" id="PF07715"/>
    </source>
</evidence>
<dbReference type="RefSeq" id="WP_379885583.1">
    <property type="nucleotide sequence ID" value="NZ_JBHSDI010000007.1"/>
</dbReference>
<feature type="domain" description="TonB-dependent receptor-like beta-barrel" evidence="16">
    <location>
        <begin position="233"/>
        <end position="665"/>
    </location>
</feature>
<keyword evidence="12 18" id="KW-0675">Receptor</keyword>
<evidence type="ECO:0000256" key="10">
    <source>
        <dbReference type="ARBA" id="ARBA00023077"/>
    </source>
</evidence>
<comment type="subcellular location">
    <subcellularLocation>
        <location evidence="1 14">Cell outer membrane</location>
        <topology evidence="1 14">Multi-pass membrane protein</topology>
    </subcellularLocation>
</comment>
<organism evidence="18 19">
    <name type="scientific">Marinobacter lacisalsi</name>
    <dbReference type="NCBI Taxonomy" id="475979"/>
    <lineage>
        <taxon>Bacteria</taxon>
        <taxon>Pseudomonadati</taxon>
        <taxon>Pseudomonadota</taxon>
        <taxon>Gammaproteobacteria</taxon>
        <taxon>Pseudomonadales</taxon>
        <taxon>Marinobacteraceae</taxon>
        <taxon>Marinobacter</taxon>
    </lineage>
</organism>
<protein>
    <submittedName>
        <fullName evidence="18">TonB-dependent siderophore receptor</fullName>
    </submittedName>
</protein>
<dbReference type="InterPro" id="IPR036942">
    <property type="entry name" value="Beta-barrel_TonB_sf"/>
</dbReference>
<dbReference type="SUPFAM" id="SSF56935">
    <property type="entry name" value="Porins"/>
    <property type="match status" value="1"/>
</dbReference>
<comment type="similarity">
    <text evidence="2 14 15">Belongs to the TonB-dependent receptor family.</text>
</comment>
<keyword evidence="4 14" id="KW-1134">Transmembrane beta strand</keyword>
<keyword evidence="11 14" id="KW-0472">Membrane</keyword>
<keyword evidence="19" id="KW-1185">Reference proteome</keyword>
<dbReference type="Gene3D" id="2.170.130.10">
    <property type="entry name" value="TonB-dependent receptor, plug domain"/>
    <property type="match status" value="1"/>
</dbReference>
<dbReference type="Gene3D" id="2.40.170.20">
    <property type="entry name" value="TonB-dependent receptor, beta-barrel domain"/>
    <property type="match status" value="1"/>
</dbReference>
<dbReference type="Pfam" id="PF00593">
    <property type="entry name" value="TonB_dep_Rec_b-barrel"/>
    <property type="match status" value="1"/>
</dbReference>
<dbReference type="InterPro" id="IPR037066">
    <property type="entry name" value="Plug_dom_sf"/>
</dbReference>
<evidence type="ECO:0000256" key="9">
    <source>
        <dbReference type="ARBA" id="ARBA00023065"/>
    </source>
</evidence>
<dbReference type="InterPro" id="IPR012910">
    <property type="entry name" value="Plug_dom"/>
</dbReference>
<keyword evidence="7" id="KW-0732">Signal</keyword>
<evidence type="ECO:0000256" key="8">
    <source>
        <dbReference type="ARBA" id="ARBA00023004"/>
    </source>
</evidence>
<evidence type="ECO:0000256" key="5">
    <source>
        <dbReference type="ARBA" id="ARBA00022496"/>
    </source>
</evidence>
<evidence type="ECO:0000256" key="3">
    <source>
        <dbReference type="ARBA" id="ARBA00022448"/>
    </source>
</evidence>
<evidence type="ECO:0000256" key="6">
    <source>
        <dbReference type="ARBA" id="ARBA00022692"/>
    </source>
</evidence>
<keyword evidence="3 14" id="KW-0813">Transport</keyword>
<dbReference type="PROSITE" id="PS52016">
    <property type="entry name" value="TONB_DEPENDENT_REC_3"/>
    <property type="match status" value="1"/>
</dbReference>
<evidence type="ECO:0000256" key="4">
    <source>
        <dbReference type="ARBA" id="ARBA00022452"/>
    </source>
</evidence>
<keyword evidence="6 14" id="KW-0812">Transmembrane</keyword>
<dbReference type="InterPro" id="IPR010105">
    <property type="entry name" value="TonB_sidphr_rcpt"/>
</dbReference>
<evidence type="ECO:0000256" key="15">
    <source>
        <dbReference type="RuleBase" id="RU003357"/>
    </source>
</evidence>
<evidence type="ECO:0000259" key="16">
    <source>
        <dbReference type="Pfam" id="PF00593"/>
    </source>
</evidence>
<dbReference type="EMBL" id="JBHSDI010000007">
    <property type="protein sequence ID" value="MFC4258207.1"/>
    <property type="molecule type" value="Genomic_DNA"/>
</dbReference>
<dbReference type="CDD" id="cd01347">
    <property type="entry name" value="ligand_gated_channel"/>
    <property type="match status" value="1"/>
</dbReference>
<evidence type="ECO:0000256" key="7">
    <source>
        <dbReference type="ARBA" id="ARBA00022729"/>
    </source>
</evidence>
<keyword evidence="13 14" id="KW-0998">Cell outer membrane</keyword>
<dbReference type="NCBIfam" id="TIGR01783">
    <property type="entry name" value="TonB-siderophor"/>
    <property type="match status" value="1"/>
</dbReference>
<keyword evidence="5" id="KW-0410">Iron transport</keyword>
<feature type="domain" description="TonB-dependent receptor plug" evidence="17">
    <location>
        <begin position="61"/>
        <end position="161"/>
    </location>
</feature>
<dbReference type="Proteomes" id="UP001595798">
    <property type="component" value="Unassembled WGS sequence"/>
</dbReference>
<evidence type="ECO:0000256" key="1">
    <source>
        <dbReference type="ARBA" id="ARBA00004571"/>
    </source>
</evidence>
<dbReference type="PANTHER" id="PTHR32552">
    <property type="entry name" value="FERRICHROME IRON RECEPTOR-RELATED"/>
    <property type="match status" value="1"/>
</dbReference>
<accession>A0ABV8QCV9</accession>
<reference evidence="19" key="1">
    <citation type="journal article" date="2019" name="Int. J. Syst. Evol. Microbiol.">
        <title>The Global Catalogue of Microorganisms (GCM) 10K type strain sequencing project: providing services to taxonomists for standard genome sequencing and annotation.</title>
        <authorList>
            <consortium name="The Broad Institute Genomics Platform"/>
            <consortium name="The Broad Institute Genome Sequencing Center for Infectious Disease"/>
            <person name="Wu L."/>
            <person name="Ma J."/>
        </authorList>
    </citation>
    <scope>NUCLEOTIDE SEQUENCE [LARGE SCALE GENOMIC DNA]</scope>
    <source>
        <strain evidence="19">CECT 7297</strain>
    </source>
</reference>
<evidence type="ECO:0000313" key="18">
    <source>
        <dbReference type="EMBL" id="MFC4258207.1"/>
    </source>
</evidence>
<sequence>MLPDQAGGRLRLKGIVRLTGLGMVFAGVAPVVLAQSNGDQEPVGLNALEVTGSVLKVDVPLAETPQPASVVNREELDDRNVQSLDESFRYRSGVVSGHYGADNDTDWFKVRGFDQATYQDGLRIYREGYYQWLPETFGLERVEVFKGPASILYGEAPTGGIINAVSKRPSDQASGIVEVQAGNRDHRQLNIDTTGPLTDRVSYRLVGVYKDREGDLDHTENERYYLAPSLAVELTDQTRLTLLSSLQKDDGVPVNAFKLPYGTVDDTPYGKVDTSTNLGQPGYDKNERTQVAVGYELEHALNQQWSFLQNLRYNRLDLELRSSYASYQDPGNPRNVVQGVVYREGTTDGLTVDNRLAGHFFTERTENILLVGVDYQNLSGEGEQYDDFLGFGTVDMFDPVYGNYTPVTDTQLMDSDTDKEQIGAYVQNQLRIDDRWVLMASARHDWAETEAQTGANTQKSDDSQWSLSGGVMYLADNGLSPYVSYSESFQPLLATETDGDLYEPLEGKQLEAGVKYAPTWLDGYVSAAVYELTEENSLVQEGQRTVQEGEKQSRGFELEGNAYLTDEWQLTLAYTYTDAEDKNDEVLNQLPLIPRHRAAIWTDYSLAAWVPGLSVGGGLRYNGESVGHSSSGATRIEVDAYTVADLMARYDFSRNWRAQVNVNNLTDEEYVASCDYYCYYGESRSVIGSLSYRW</sequence>
<keyword evidence="9" id="KW-0406">Ion transport</keyword>
<name>A0ABV8QCV9_9GAMM</name>
<gene>
    <name evidence="18" type="ORF">ACFOZ5_04070</name>
</gene>
<evidence type="ECO:0000256" key="12">
    <source>
        <dbReference type="ARBA" id="ARBA00023170"/>
    </source>
</evidence>
<evidence type="ECO:0000313" key="19">
    <source>
        <dbReference type="Proteomes" id="UP001595798"/>
    </source>
</evidence>